<feature type="compositionally biased region" description="Basic and acidic residues" evidence="1">
    <location>
        <begin position="304"/>
        <end position="316"/>
    </location>
</feature>
<feature type="compositionally biased region" description="Basic residues" evidence="1">
    <location>
        <begin position="322"/>
        <end position="339"/>
    </location>
</feature>
<feature type="compositionally biased region" description="Basic and acidic residues" evidence="1">
    <location>
        <begin position="75"/>
        <end position="92"/>
    </location>
</feature>
<comment type="caution">
    <text evidence="2">The sequence shown here is derived from an EMBL/GenBank/DDBJ whole genome shotgun (WGS) entry which is preliminary data.</text>
</comment>
<feature type="compositionally biased region" description="Basic and acidic residues" evidence="1">
    <location>
        <begin position="261"/>
        <end position="275"/>
    </location>
</feature>
<evidence type="ECO:0000256" key="1">
    <source>
        <dbReference type="SAM" id="MobiDB-lite"/>
    </source>
</evidence>
<feature type="region of interest" description="Disordered" evidence="1">
    <location>
        <begin position="119"/>
        <end position="165"/>
    </location>
</feature>
<accession>A0A644U437</accession>
<name>A0A644U437_9ZZZZ</name>
<reference evidence="2" key="1">
    <citation type="submission" date="2019-08" db="EMBL/GenBank/DDBJ databases">
        <authorList>
            <person name="Kucharzyk K."/>
            <person name="Murdoch R.W."/>
            <person name="Higgins S."/>
            <person name="Loffler F."/>
        </authorList>
    </citation>
    <scope>NUCLEOTIDE SEQUENCE</scope>
</reference>
<protein>
    <submittedName>
        <fullName evidence="2">Uncharacterized protein</fullName>
    </submittedName>
</protein>
<organism evidence="2">
    <name type="scientific">bioreactor metagenome</name>
    <dbReference type="NCBI Taxonomy" id="1076179"/>
    <lineage>
        <taxon>unclassified sequences</taxon>
        <taxon>metagenomes</taxon>
        <taxon>ecological metagenomes</taxon>
    </lineage>
</organism>
<gene>
    <name evidence="2" type="ORF">SDC9_19488</name>
</gene>
<feature type="compositionally biased region" description="Basic and acidic residues" evidence="1">
    <location>
        <begin position="126"/>
        <end position="165"/>
    </location>
</feature>
<feature type="compositionally biased region" description="Basic and acidic residues" evidence="1">
    <location>
        <begin position="37"/>
        <end position="46"/>
    </location>
</feature>
<feature type="region of interest" description="Disordered" evidence="1">
    <location>
        <begin position="366"/>
        <end position="392"/>
    </location>
</feature>
<dbReference type="EMBL" id="VSSQ01000075">
    <property type="protein sequence ID" value="MPL73682.1"/>
    <property type="molecule type" value="Genomic_DNA"/>
</dbReference>
<sequence>MRRRIDEMLFQRPVRECRGDDVHDLRAPDLGLDPDEPDQHPAEHRAPVVAGPADDHHHPDQEGVAQRVVGRRRHLPVERDHHRAGEPDHRAAEDEDLQVAAGDVLAHGLGRDLVVADGAHHPAPGRIERQLQRPDQHQQHRGEKRAIKQLDGDRRGGDRIETEGRDALEKARIGLQVDLVGHGPGARNAGHVQHAAVEPFLVLQHRDDDLADAEGGDGEVIRTQAERGLADHPGGAGGKQRPHRPGQQRRQAEPAQIARGRRVDRLDRGDGRVEDGAVEEETRDQHGEDREPLHPLQMPVQPDRGGDRDQRDREGEQDAPAARRKGAGRRFHRHQHRAQPAKCDEADHTGVEEPGIAPLHVHAEREDGRDQPHVDNPQRAVPAGGEGLDEEQRRHRGKEQRCAQLAAPGGARLTGAHTDFPLKSPVGLNSSTMIRIVKLTANLYSVDKSCSRLSDW</sequence>
<feature type="region of interest" description="Disordered" evidence="1">
    <location>
        <begin position="226"/>
        <end position="348"/>
    </location>
</feature>
<dbReference type="AlphaFoldDB" id="A0A644U437"/>
<proteinExistence type="predicted"/>
<feature type="compositionally biased region" description="Basic and acidic residues" evidence="1">
    <location>
        <begin position="283"/>
        <end position="293"/>
    </location>
</feature>
<feature type="region of interest" description="Disordered" evidence="1">
    <location>
        <begin position="16"/>
        <end position="93"/>
    </location>
</feature>
<evidence type="ECO:0000313" key="2">
    <source>
        <dbReference type="EMBL" id="MPL73682.1"/>
    </source>
</evidence>
<feature type="compositionally biased region" description="Basic and acidic residues" evidence="1">
    <location>
        <begin position="16"/>
        <end position="27"/>
    </location>
</feature>